<dbReference type="SUPFAM" id="SSF81301">
    <property type="entry name" value="Nucleotidyltransferase"/>
    <property type="match status" value="1"/>
</dbReference>
<accession>A0A1J1HME0</accession>
<feature type="transmembrane region" description="Helical" evidence="11">
    <location>
        <begin position="466"/>
        <end position="487"/>
    </location>
</feature>
<feature type="transmembrane region" description="Helical" evidence="11">
    <location>
        <begin position="585"/>
        <end position="613"/>
    </location>
</feature>
<name>A0A1J1HME0_9DIPT</name>
<evidence type="ECO:0000256" key="1">
    <source>
        <dbReference type="ARBA" id="ARBA00001936"/>
    </source>
</evidence>
<evidence type="ECO:0000313" key="15">
    <source>
        <dbReference type="Proteomes" id="UP000183832"/>
    </source>
</evidence>
<evidence type="ECO:0000256" key="10">
    <source>
        <dbReference type="SAM" id="MobiDB-lite"/>
    </source>
</evidence>
<dbReference type="Proteomes" id="UP000183832">
    <property type="component" value="Unassembled WGS sequence"/>
</dbReference>
<keyword evidence="7" id="KW-0460">Magnesium</keyword>
<comment type="subcellular location">
    <subcellularLocation>
        <location evidence="3">Membrane</location>
        <topology evidence="3">Multi-pass membrane protein</topology>
    </subcellularLocation>
</comment>
<evidence type="ECO:0000259" key="13">
    <source>
        <dbReference type="Pfam" id="PF22600"/>
    </source>
</evidence>
<feature type="transmembrane region" description="Helical" evidence="11">
    <location>
        <begin position="863"/>
        <end position="886"/>
    </location>
</feature>
<comment type="cofactor">
    <cofactor evidence="1">
        <name>Mn(2+)</name>
        <dbReference type="ChEBI" id="CHEBI:29035"/>
    </cofactor>
</comment>
<keyword evidence="15" id="KW-1185">Reference proteome</keyword>
<dbReference type="Gene3D" id="1.10.1450.10">
    <property type="entry name" value="Tetraspanin"/>
    <property type="match status" value="1"/>
</dbReference>
<dbReference type="InterPro" id="IPR018499">
    <property type="entry name" value="Tetraspanin/Peripherin"/>
</dbReference>
<dbReference type="EMBL" id="CVRI01000004">
    <property type="protein sequence ID" value="CRK87622.1"/>
    <property type="molecule type" value="Genomic_DNA"/>
</dbReference>
<dbReference type="PANTHER" id="PTHR12271:SF133">
    <property type="entry name" value="POLY(A) RNA POLYMERASE, MITOCHONDRIAL"/>
    <property type="match status" value="1"/>
</dbReference>
<evidence type="ECO:0000313" key="14">
    <source>
        <dbReference type="EMBL" id="CRK87622.1"/>
    </source>
</evidence>
<gene>
    <name evidence="14" type="ORF">CLUMA_CG001418</name>
</gene>
<evidence type="ECO:0000256" key="4">
    <source>
        <dbReference type="ARBA" id="ARBA00022679"/>
    </source>
</evidence>
<feature type="region of interest" description="Disordered" evidence="10">
    <location>
        <begin position="621"/>
        <end position="640"/>
    </location>
</feature>
<keyword evidence="9 11" id="KW-0472">Membrane</keyword>
<evidence type="ECO:0000256" key="11">
    <source>
        <dbReference type="SAM" id="Phobius"/>
    </source>
</evidence>
<dbReference type="Pfam" id="PF22600">
    <property type="entry name" value="MTPAP-like_central"/>
    <property type="match status" value="1"/>
</dbReference>
<reference evidence="14 15" key="1">
    <citation type="submission" date="2015-04" db="EMBL/GenBank/DDBJ databases">
        <authorList>
            <person name="Syromyatnikov M.Y."/>
            <person name="Popov V.N."/>
        </authorList>
    </citation>
    <scope>NUCLEOTIDE SEQUENCE [LARGE SCALE GENOMIC DNA]</scope>
</reference>
<dbReference type="Pfam" id="PF00335">
    <property type="entry name" value="Tetraspanin"/>
    <property type="match status" value="1"/>
</dbReference>
<dbReference type="Gene3D" id="3.30.460.10">
    <property type="entry name" value="Beta Polymerase, domain 2"/>
    <property type="match status" value="1"/>
</dbReference>
<protein>
    <submittedName>
        <fullName evidence="14">CLUMA_CG001418, isoform A</fullName>
    </submittedName>
</protein>
<evidence type="ECO:0000256" key="2">
    <source>
        <dbReference type="ARBA" id="ARBA00001946"/>
    </source>
</evidence>
<evidence type="ECO:0000256" key="5">
    <source>
        <dbReference type="ARBA" id="ARBA00022692"/>
    </source>
</evidence>
<keyword evidence="4" id="KW-0808">Transferase</keyword>
<evidence type="ECO:0000256" key="7">
    <source>
        <dbReference type="ARBA" id="ARBA00022842"/>
    </source>
</evidence>
<feature type="domain" description="PAP-associated" evidence="12">
    <location>
        <begin position="324"/>
        <end position="403"/>
    </location>
</feature>
<feature type="transmembrane region" description="Helical" evidence="11">
    <location>
        <begin position="740"/>
        <end position="765"/>
    </location>
</feature>
<feature type="domain" description="Poly(A) RNA polymerase mitochondrial-like central palm" evidence="13">
    <location>
        <begin position="108"/>
        <end position="239"/>
    </location>
</feature>
<feature type="transmembrane region" description="Helical" evidence="11">
    <location>
        <begin position="935"/>
        <end position="957"/>
    </location>
</feature>
<feature type="transmembrane region" description="Helical" evidence="11">
    <location>
        <begin position="434"/>
        <end position="454"/>
    </location>
</feature>
<dbReference type="Pfam" id="PF03828">
    <property type="entry name" value="PAP_assoc"/>
    <property type="match status" value="1"/>
</dbReference>
<dbReference type="Gene3D" id="1.10.1410.10">
    <property type="match status" value="1"/>
</dbReference>
<dbReference type="InterPro" id="IPR002058">
    <property type="entry name" value="PAP_assoc"/>
</dbReference>
<dbReference type="InterPro" id="IPR008952">
    <property type="entry name" value="Tetraspanin_EC2_sf"/>
</dbReference>
<evidence type="ECO:0000259" key="12">
    <source>
        <dbReference type="Pfam" id="PF03828"/>
    </source>
</evidence>
<dbReference type="PANTHER" id="PTHR12271">
    <property type="entry name" value="POLY A POLYMERASE CID PAP -RELATED"/>
    <property type="match status" value="1"/>
</dbReference>
<proteinExistence type="predicted"/>
<evidence type="ECO:0000256" key="8">
    <source>
        <dbReference type="ARBA" id="ARBA00022989"/>
    </source>
</evidence>
<keyword evidence="6" id="KW-0479">Metal-binding</keyword>
<keyword evidence="8 11" id="KW-1133">Transmembrane helix</keyword>
<dbReference type="CDD" id="cd05402">
    <property type="entry name" value="NT_PAP_TUTase"/>
    <property type="match status" value="1"/>
</dbReference>
<keyword evidence="5 11" id="KW-0812">Transmembrane</keyword>
<dbReference type="CDD" id="cd03127">
    <property type="entry name" value="tetraspanin_LEL"/>
    <property type="match status" value="1"/>
</dbReference>
<dbReference type="InterPro" id="IPR043519">
    <property type="entry name" value="NT_sf"/>
</dbReference>
<dbReference type="InterPro" id="IPR054708">
    <property type="entry name" value="MTPAP-like_central"/>
</dbReference>
<dbReference type="STRING" id="568069.A0A1J1HME0"/>
<evidence type="ECO:0000256" key="9">
    <source>
        <dbReference type="ARBA" id="ARBA00023136"/>
    </source>
</evidence>
<evidence type="ECO:0000256" key="3">
    <source>
        <dbReference type="ARBA" id="ARBA00004141"/>
    </source>
</evidence>
<organism evidence="14 15">
    <name type="scientific">Clunio marinus</name>
    <dbReference type="NCBI Taxonomy" id="568069"/>
    <lineage>
        <taxon>Eukaryota</taxon>
        <taxon>Metazoa</taxon>
        <taxon>Ecdysozoa</taxon>
        <taxon>Arthropoda</taxon>
        <taxon>Hexapoda</taxon>
        <taxon>Insecta</taxon>
        <taxon>Pterygota</taxon>
        <taxon>Neoptera</taxon>
        <taxon>Endopterygota</taxon>
        <taxon>Diptera</taxon>
        <taxon>Nematocera</taxon>
        <taxon>Chironomoidea</taxon>
        <taxon>Chironomidae</taxon>
        <taxon>Clunio</taxon>
    </lineage>
</organism>
<feature type="transmembrane region" description="Helical" evidence="11">
    <location>
        <begin position="838"/>
        <end position="857"/>
    </location>
</feature>
<sequence length="987" mass="113959">MESTIEGMENPVNDGAETSTEYLQNEHKKLYFLGLETHLLTKQLKDFKSNYNKIDKNLATVLLTAVEAISEFLEDAEVQDSDEKSDVFSIIPTIELEILQAHRYYYCKPCNQSIKNSQRHTRVCERLRQQLSFRYPNVALYPFGSVIYGLGRSGGDLDIFIDTENCFHNKLSRRKMKESIHKTRSTLEQNPRHWSDLESVIHARTPILRAYCRSEKIDCDLSFSNGLSSCNTQLIGYFVELQPVCKKLTAFIKFWTSKLDLGINSYINTLLVIFYLQQEKVLPSVQTLQEYSRPVLIDGWNANFATITLSGLKIPLATDFKKYLLGFFHFYGFNFNYETNVISILTGTAVKKDIFDHGKEHLLPPVFERFKQYMETIDIEEADEVEDLFSNHKPMVIQDPFELCHNLSGGLQIFFGATFAWNHLNYSLVLGNHFWVPSTILLCLGPVTYLLCWLGWNAVSKRNRNYLKIFTTLLVILVCIQFVLSAWSLALREKLPGAAKHPMDTSYADFKEKISDHTHVWHKLQYELQCCGVYELSDYFRTGGSHSGVPWSCCTIPTQPDHSACKSFYQRGCMHILSDTIRDRLFYVSIVLISAAIVQSMGLFCIIQLTILLHDQEKQVDPNELPSTSARSTERRNRRNKELLPLAQKSNLVNETIDDMENNELIFNITSQIKDLNKKPCEKMKDFKQSRWNFLSSGSIFTTKTTYSIHNYYLELCEEETENRSENRLSLMVCDDNKELLVMIRIIILSVIIGILLLIFLLYSLINELKDLNGKCMIGFVFALIIANIFSRNFSTLGIVVASIALIVAFLWINVLIFDVWWVLSNFRFTSGGKFKHYSIYVFIATIITSIFIIVFYDKFFVPLILLLIELLLCAICFIFSARLFYEMTGINLDFGRKRLECQEQRFQIFLIFFLSTGLAWSIEICTWELVEPGIAFIVADALKCLHSIIVFIILVLKKEPRNVLVRNICCCYRIILPFEVLMIESQ</sequence>
<dbReference type="AlphaFoldDB" id="A0A1J1HME0"/>
<dbReference type="SUPFAM" id="SSF48652">
    <property type="entry name" value="Tetraspanin"/>
    <property type="match status" value="1"/>
</dbReference>
<dbReference type="GO" id="GO:0046872">
    <property type="term" value="F:metal ion binding"/>
    <property type="evidence" value="ECO:0007669"/>
    <property type="project" value="UniProtKB-KW"/>
</dbReference>
<dbReference type="SUPFAM" id="SSF81631">
    <property type="entry name" value="PAP/OAS1 substrate-binding domain"/>
    <property type="match status" value="1"/>
</dbReference>
<feature type="transmembrane region" description="Helical" evidence="11">
    <location>
        <begin position="797"/>
        <end position="817"/>
    </location>
</feature>
<dbReference type="GO" id="GO:0016020">
    <property type="term" value="C:membrane"/>
    <property type="evidence" value="ECO:0007669"/>
    <property type="project" value="UniProtKB-SubCell"/>
</dbReference>
<dbReference type="GO" id="GO:1990817">
    <property type="term" value="F:poly(A) RNA polymerase activity"/>
    <property type="evidence" value="ECO:0007669"/>
    <property type="project" value="TreeGrafter"/>
</dbReference>
<dbReference type="OrthoDB" id="6239677at2759"/>
<feature type="transmembrane region" description="Helical" evidence="11">
    <location>
        <begin position="907"/>
        <end position="923"/>
    </location>
</feature>
<dbReference type="GO" id="GO:0031123">
    <property type="term" value="P:RNA 3'-end processing"/>
    <property type="evidence" value="ECO:0007669"/>
    <property type="project" value="TreeGrafter"/>
</dbReference>
<comment type="cofactor">
    <cofactor evidence="2">
        <name>Mg(2+)</name>
        <dbReference type="ChEBI" id="CHEBI:18420"/>
    </cofactor>
</comment>
<evidence type="ECO:0000256" key="6">
    <source>
        <dbReference type="ARBA" id="ARBA00022723"/>
    </source>
</evidence>